<evidence type="ECO:0000256" key="6">
    <source>
        <dbReference type="ARBA" id="ARBA00023163"/>
    </source>
</evidence>
<evidence type="ECO:0000256" key="1">
    <source>
        <dbReference type="ARBA" id="ARBA00004123"/>
    </source>
</evidence>
<dbReference type="PANTHER" id="PTHR47782:SF12">
    <property type="entry name" value="ZN(II)2CYS6 TRANSCRIPTION FACTOR (EUROFUNG)"/>
    <property type="match status" value="1"/>
</dbReference>
<dbReference type="CDD" id="cd00067">
    <property type="entry name" value="GAL4"/>
    <property type="match status" value="1"/>
</dbReference>
<feature type="compositionally biased region" description="Low complexity" evidence="8">
    <location>
        <begin position="776"/>
        <end position="791"/>
    </location>
</feature>
<evidence type="ECO:0000256" key="7">
    <source>
        <dbReference type="ARBA" id="ARBA00023242"/>
    </source>
</evidence>
<feature type="region of interest" description="Disordered" evidence="8">
    <location>
        <begin position="699"/>
        <end position="793"/>
    </location>
</feature>
<feature type="domain" description="Zn(2)-C6 fungal-type" evidence="9">
    <location>
        <begin position="69"/>
        <end position="99"/>
    </location>
</feature>
<evidence type="ECO:0000256" key="2">
    <source>
        <dbReference type="ARBA" id="ARBA00022723"/>
    </source>
</evidence>
<organism evidence="10 11">
    <name type="scientific">Orbilia blumenaviensis</name>
    <dbReference type="NCBI Taxonomy" id="1796055"/>
    <lineage>
        <taxon>Eukaryota</taxon>
        <taxon>Fungi</taxon>
        <taxon>Dikarya</taxon>
        <taxon>Ascomycota</taxon>
        <taxon>Pezizomycotina</taxon>
        <taxon>Orbiliomycetes</taxon>
        <taxon>Orbiliales</taxon>
        <taxon>Orbiliaceae</taxon>
        <taxon>Orbilia</taxon>
    </lineage>
</organism>
<dbReference type="Pfam" id="PF00172">
    <property type="entry name" value="Zn_clus"/>
    <property type="match status" value="1"/>
</dbReference>
<protein>
    <recommendedName>
        <fullName evidence="9">Zn(2)-C6 fungal-type domain-containing protein</fullName>
    </recommendedName>
</protein>
<evidence type="ECO:0000313" key="11">
    <source>
        <dbReference type="Proteomes" id="UP001373714"/>
    </source>
</evidence>
<feature type="compositionally biased region" description="Polar residues" evidence="8">
    <location>
        <begin position="763"/>
        <end position="775"/>
    </location>
</feature>
<evidence type="ECO:0000256" key="8">
    <source>
        <dbReference type="SAM" id="MobiDB-lite"/>
    </source>
</evidence>
<keyword evidence="5" id="KW-0238">DNA-binding</keyword>
<evidence type="ECO:0000256" key="5">
    <source>
        <dbReference type="ARBA" id="ARBA00023125"/>
    </source>
</evidence>
<evidence type="ECO:0000259" key="9">
    <source>
        <dbReference type="PROSITE" id="PS50048"/>
    </source>
</evidence>
<dbReference type="SUPFAM" id="SSF57701">
    <property type="entry name" value="Zn2/Cys6 DNA-binding domain"/>
    <property type="match status" value="1"/>
</dbReference>
<dbReference type="CDD" id="cd15485">
    <property type="entry name" value="ZIP_Cat8"/>
    <property type="match status" value="1"/>
</dbReference>
<dbReference type="SMART" id="SM00066">
    <property type="entry name" value="GAL4"/>
    <property type="match status" value="1"/>
</dbReference>
<keyword evidence="7" id="KW-0539">Nucleus</keyword>
<dbReference type="GO" id="GO:0045944">
    <property type="term" value="P:positive regulation of transcription by RNA polymerase II"/>
    <property type="evidence" value="ECO:0007669"/>
    <property type="project" value="TreeGrafter"/>
</dbReference>
<dbReference type="PROSITE" id="PS00463">
    <property type="entry name" value="ZN2_CY6_FUNGAL_1"/>
    <property type="match status" value="1"/>
</dbReference>
<dbReference type="InterPro" id="IPR007219">
    <property type="entry name" value="XnlR_reg_dom"/>
</dbReference>
<dbReference type="InterPro" id="IPR052202">
    <property type="entry name" value="Yeast_MetPath_Reg"/>
</dbReference>
<dbReference type="PANTHER" id="PTHR47782">
    <property type="entry name" value="ZN(II)2CYS6 TRANSCRIPTION FACTOR (EUROFUNG)-RELATED"/>
    <property type="match status" value="1"/>
</dbReference>
<dbReference type="CDD" id="cd12148">
    <property type="entry name" value="fungal_TF_MHR"/>
    <property type="match status" value="1"/>
</dbReference>
<sequence>MDEHFERPAKRQKQDGLSQSPEAPNSAKFPPVARSQSSRPVSEEPQRASSKSEAGSDSPAAPLLYKQPACQRCRSKKIKCDALSPQCTACKKANEACTIANPTSHQEYHRGYVESLEDRISQLQSYMQSISRITSLDEAALHDDSIINSSPKAGITRPDAILAHGPGIQRINQKDKDANDREARFIGEGSGINFINSILAAIRTRHSDINLLRSLLSSKKKSSTKAPSGKSSFSQQRSTPPNPPPRDLGLQLLRTYLEKAQPKHPFIARSEIVRVCESLLGIRNARPLSSQDHFRAYMVFAIASVWHFRQGEKDTVNPMKFYANAMFYIDGIPRLHGVDGVTNLLFIARLGFFCTTGLSLWYISNLCLRICVENEMHLNPPRSKFTPSMPAFEEQIRRRLFWQCYSLDRHASQTLGRPFGIADEDIKVDLPEDVDDEKLIGVAEDLPTFMSHYTPKHTGNIKSELAFFIHNIKLKKITSRMNVALFGRFLHQPKDHIADVLAPGKMYTFFEDFVIELEEWRITAPTTPPVSAVPMSRAYVSQDWFDLHFYQEKLTLVRAIIDLIPRPTGHPPSDLLDICFVTATRIIKLYQKDSAMGDIEPARGRLYRVFVAGISVLYCLLLTQQRTRDEQSDIILPSIQTTRANDAALLQEQKEMLRTCQRTLELMAKPLIDDGSGLKYVRTFEVLCREVLRRVNSDSNAAARSPTALKRKIAAATGNNGGGNRQDSGDKMGRRQSTIEVGGAEGEFGGASPPSGYEKIHVQSGNNGNNGTYSAPNGTPNGNSPHSSSNSWAGMSDFTVNELGEWFSTDYGNGQNGANNAAGSSAAAMDWDLTGGGNVAVENGVTGGYDYQWEGLGAEWAGFLEILMDGKTG</sequence>
<feature type="compositionally biased region" description="Low complexity" evidence="8">
    <location>
        <begin position="224"/>
        <end position="234"/>
    </location>
</feature>
<reference evidence="10 11" key="1">
    <citation type="submission" date="2019-10" db="EMBL/GenBank/DDBJ databases">
        <authorList>
            <person name="Palmer J.M."/>
        </authorList>
    </citation>
    <scope>NUCLEOTIDE SEQUENCE [LARGE SCALE GENOMIC DNA]</scope>
    <source>
        <strain evidence="10 11">TWF730</strain>
    </source>
</reference>
<feature type="compositionally biased region" description="Basic and acidic residues" evidence="8">
    <location>
        <begin position="1"/>
        <end position="14"/>
    </location>
</feature>
<name>A0AAV9UKM5_9PEZI</name>
<keyword evidence="4" id="KW-0805">Transcription regulation</keyword>
<dbReference type="SMART" id="SM00906">
    <property type="entry name" value="Fungal_trans"/>
    <property type="match status" value="1"/>
</dbReference>
<dbReference type="GO" id="GO:0043565">
    <property type="term" value="F:sequence-specific DNA binding"/>
    <property type="evidence" value="ECO:0007669"/>
    <property type="project" value="TreeGrafter"/>
</dbReference>
<dbReference type="InterPro" id="IPR036864">
    <property type="entry name" value="Zn2-C6_fun-type_DNA-bd_sf"/>
</dbReference>
<dbReference type="GO" id="GO:0006351">
    <property type="term" value="P:DNA-templated transcription"/>
    <property type="evidence" value="ECO:0007669"/>
    <property type="project" value="InterPro"/>
</dbReference>
<accession>A0AAV9UKM5</accession>
<dbReference type="InterPro" id="IPR001138">
    <property type="entry name" value="Zn2Cys6_DnaBD"/>
</dbReference>
<comment type="caution">
    <text evidence="10">The sequence shown here is derived from an EMBL/GenBank/DDBJ whole genome shotgun (WGS) entry which is preliminary data.</text>
</comment>
<dbReference type="Gene3D" id="4.10.240.10">
    <property type="entry name" value="Zn(2)-C6 fungal-type DNA-binding domain"/>
    <property type="match status" value="1"/>
</dbReference>
<dbReference type="EMBL" id="JAVHNS010000010">
    <property type="protein sequence ID" value="KAK6342237.1"/>
    <property type="molecule type" value="Genomic_DNA"/>
</dbReference>
<dbReference type="GO" id="GO:0005634">
    <property type="term" value="C:nucleus"/>
    <property type="evidence" value="ECO:0007669"/>
    <property type="project" value="UniProtKB-SubCell"/>
</dbReference>
<comment type="subcellular location">
    <subcellularLocation>
        <location evidence="1">Nucleus</location>
    </subcellularLocation>
</comment>
<dbReference type="Pfam" id="PF04082">
    <property type="entry name" value="Fungal_trans"/>
    <property type="match status" value="1"/>
</dbReference>
<feature type="region of interest" description="Disordered" evidence="8">
    <location>
        <begin position="1"/>
        <end position="61"/>
    </location>
</feature>
<keyword evidence="11" id="KW-1185">Reference proteome</keyword>
<evidence type="ECO:0000313" key="10">
    <source>
        <dbReference type="EMBL" id="KAK6342237.1"/>
    </source>
</evidence>
<keyword evidence="6" id="KW-0804">Transcription</keyword>
<dbReference type="Proteomes" id="UP001373714">
    <property type="component" value="Unassembled WGS sequence"/>
</dbReference>
<keyword evidence="2" id="KW-0479">Metal-binding</keyword>
<evidence type="ECO:0000256" key="3">
    <source>
        <dbReference type="ARBA" id="ARBA00022833"/>
    </source>
</evidence>
<keyword evidence="3" id="KW-0862">Zinc</keyword>
<dbReference type="PROSITE" id="PS50048">
    <property type="entry name" value="ZN2_CY6_FUNGAL_2"/>
    <property type="match status" value="1"/>
</dbReference>
<dbReference type="GO" id="GO:0000981">
    <property type="term" value="F:DNA-binding transcription factor activity, RNA polymerase II-specific"/>
    <property type="evidence" value="ECO:0007669"/>
    <property type="project" value="InterPro"/>
</dbReference>
<evidence type="ECO:0000256" key="4">
    <source>
        <dbReference type="ARBA" id="ARBA00023015"/>
    </source>
</evidence>
<feature type="region of interest" description="Disordered" evidence="8">
    <location>
        <begin position="220"/>
        <end position="248"/>
    </location>
</feature>
<dbReference type="AlphaFoldDB" id="A0AAV9UKM5"/>
<proteinExistence type="predicted"/>
<dbReference type="GO" id="GO:0008270">
    <property type="term" value="F:zinc ion binding"/>
    <property type="evidence" value="ECO:0007669"/>
    <property type="project" value="InterPro"/>
</dbReference>
<gene>
    <name evidence="10" type="ORF">TWF730_001714</name>
</gene>